<dbReference type="GO" id="GO:0016491">
    <property type="term" value="F:oxidoreductase activity"/>
    <property type="evidence" value="ECO:0007669"/>
    <property type="project" value="UniProtKB-KW"/>
</dbReference>
<dbReference type="Proteomes" id="UP001159428">
    <property type="component" value="Unassembled WGS sequence"/>
</dbReference>
<dbReference type="InterPro" id="IPR050411">
    <property type="entry name" value="AlphaKG_dependent_hydroxylases"/>
</dbReference>
<dbReference type="InterPro" id="IPR003819">
    <property type="entry name" value="TauD/TfdA-like"/>
</dbReference>
<reference evidence="3 4" key="1">
    <citation type="submission" date="2022-05" db="EMBL/GenBank/DDBJ databases">
        <authorList>
            <consortium name="Genoscope - CEA"/>
            <person name="William W."/>
        </authorList>
    </citation>
    <scope>NUCLEOTIDE SEQUENCE [LARGE SCALE GENOMIC DNA]</scope>
</reference>
<dbReference type="PANTHER" id="PTHR10696:SF21">
    <property type="entry name" value="TAUD_TFDA-LIKE DOMAIN-CONTAINING PROTEIN"/>
    <property type="match status" value="1"/>
</dbReference>
<keyword evidence="4" id="KW-1185">Reference proteome</keyword>
<evidence type="ECO:0000313" key="4">
    <source>
        <dbReference type="Proteomes" id="UP001159428"/>
    </source>
</evidence>
<evidence type="ECO:0000256" key="1">
    <source>
        <dbReference type="ARBA" id="ARBA00023002"/>
    </source>
</evidence>
<dbReference type="PANTHER" id="PTHR10696">
    <property type="entry name" value="GAMMA-BUTYROBETAINE HYDROXYLASE-RELATED"/>
    <property type="match status" value="1"/>
</dbReference>
<evidence type="ECO:0000313" key="3">
    <source>
        <dbReference type="EMBL" id="CAH3046146.1"/>
    </source>
</evidence>
<proteinExistence type="predicted"/>
<dbReference type="InterPro" id="IPR042098">
    <property type="entry name" value="TauD-like_sf"/>
</dbReference>
<evidence type="ECO:0000259" key="2">
    <source>
        <dbReference type="Pfam" id="PF02668"/>
    </source>
</evidence>
<dbReference type="EMBL" id="CALNXJ010000008">
    <property type="protein sequence ID" value="CAH3046146.1"/>
    <property type="molecule type" value="Genomic_DNA"/>
</dbReference>
<name>A0AAU9W8R9_9CNID</name>
<sequence length="392" mass="44593">MSTFIFTSARRQSSRFRHISPIKLATSYFLSTKIRSVTGSIFERIPKEELAPKTRPRLRDREFLPGSTGEGFPEFLAEPSDSFPHGVRVNTRDQSSISELGANCMKYIKESLTDSQAILFRGLPVETAEDFLALTEGMRGKPLNYEGGTAPRPKEIENSDIYFASAEPGAYTIELHNEMAYLKTFPRKVFFFCLKEPGENCGGETPLGKCSDIVLKLDPEVVKIFEEKGVMYARHLPDKSRSDYMPWQHQFYTDDRKAAEIRAQQRGNTVRWDDNGDMYLTYTAPAFLSHPVTGEKIWFNQAIQHHCTYSKALPQYKGSDLPDEKYPCHTYYGDGSDIEPEVLQHVRAVSWSCAVGFRWKKGDLIALDNLNVQHGRMAFTGERKILVHMTAD</sequence>
<gene>
    <name evidence="3" type="ORF">PMEA_00033118</name>
</gene>
<accession>A0AAU9W8R9</accession>
<comment type="caution">
    <text evidence="3">The sequence shown here is derived from an EMBL/GenBank/DDBJ whole genome shotgun (WGS) entry which is preliminary data.</text>
</comment>
<dbReference type="Gene3D" id="3.60.130.10">
    <property type="entry name" value="Clavaminate synthase-like"/>
    <property type="match status" value="1"/>
</dbReference>
<dbReference type="SUPFAM" id="SSF51197">
    <property type="entry name" value="Clavaminate synthase-like"/>
    <property type="match status" value="1"/>
</dbReference>
<protein>
    <recommendedName>
        <fullName evidence="2">TauD/TfdA-like domain-containing protein</fullName>
    </recommendedName>
</protein>
<keyword evidence="1" id="KW-0560">Oxidoreductase</keyword>
<feature type="domain" description="TauD/TfdA-like" evidence="2">
    <location>
        <begin position="98"/>
        <end position="388"/>
    </location>
</feature>
<organism evidence="3 4">
    <name type="scientific">Pocillopora meandrina</name>
    <dbReference type="NCBI Taxonomy" id="46732"/>
    <lineage>
        <taxon>Eukaryota</taxon>
        <taxon>Metazoa</taxon>
        <taxon>Cnidaria</taxon>
        <taxon>Anthozoa</taxon>
        <taxon>Hexacorallia</taxon>
        <taxon>Scleractinia</taxon>
        <taxon>Astrocoeniina</taxon>
        <taxon>Pocilloporidae</taxon>
        <taxon>Pocillopora</taxon>
    </lineage>
</organism>
<dbReference type="Pfam" id="PF02668">
    <property type="entry name" value="TauD"/>
    <property type="match status" value="1"/>
</dbReference>
<dbReference type="AlphaFoldDB" id="A0AAU9W8R9"/>